<dbReference type="EMBL" id="GDQN01003869">
    <property type="protein sequence ID" value="JAT87185.1"/>
    <property type="molecule type" value="Transcribed_RNA"/>
</dbReference>
<dbReference type="OrthoDB" id="6351660at2759"/>
<accession>A0A1E1WJN2</accession>
<name>A0A1E1WJN2_PECGO</name>
<gene>
    <name evidence="2" type="ORF">g.16678</name>
</gene>
<sequence length="291" mass="34068">RTLNENMKNDYLECKKDTMIMATDYESEIQKLILAITNLTDKLRNSIPIETFWKQNEILNEINIKYRKLIETDVKQRIEVNDLFKRLEDDKVDIINYFSQQLNENQLKEGGKFKIIMSNIEQSIYSKQLQQVCTELDIKNKHIEFLEAKNTGLQEAQAKMIDETLSGATKEEVNVMKDQLEKLAEENKILKEQCQHVESQLEIALLQLQDSQQRQLSYDMEINMLRHQILDLQSVGDNKAIVARLSGEVLVAHLQSSESHKKIERLNTSLNKEKQLRVEAEEMLKARQKIF</sequence>
<reference evidence="2" key="1">
    <citation type="submission" date="2015-09" db="EMBL/GenBank/DDBJ databases">
        <title>De novo assembly of Pectinophora gossypiella (Pink Bollworm) gut transcriptome.</title>
        <authorList>
            <person name="Tassone E.E."/>
        </authorList>
    </citation>
    <scope>NUCLEOTIDE SEQUENCE</scope>
</reference>
<feature type="non-terminal residue" evidence="2">
    <location>
        <position position="291"/>
    </location>
</feature>
<evidence type="ECO:0000313" key="2">
    <source>
        <dbReference type="EMBL" id="JAT87185.1"/>
    </source>
</evidence>
<feature type="coiled-coil region" evidence="1">
    <location>
        <begin position="143"/>
        <end position="214"/>
    </location>
</feature>
<organism evidence="2">
    <name type="scientific">Pectinophora gossypiella</name>
    <name type="common">Cotton pink bollworm</name>
    <name type="synonym">Depressaria gossypiella</name>
    <dbReference type="NCBI Taxonomy" id="13191"/>
    <lineage>
        <taxon>Eukaryota</taxon>
        <taxon>Metazoa</taxon>
        <taxon>Ecdysozoa</taxon>
        <taxon>Arthropoda</taxon>
        <taxon>Hexapoda</taxon>
        <taxon>Insecta</taxon>
        <taxon>Pterygota</taxon>
        <taxon>Neoptera</taxon>
        <taxon>Endopterygota</taxon>
        <taxon>Lepidoptera</taxon>
        <taxon>Glossata</taxon>
        <taxon>Ditrysia</taxon>
        <taxon>Gelechioidea</taxon>
        <taxon>Gelechiidae</taxon>
        <taxon>Apatetrinae</taxon>
        <taxon>Pectinophora</taxon>
    </lineage>
</organism>
<protein>
    <submittedName>
        <fullName evidence="2">Uncharacterized protein</fullName>
    </submittedName>
</protein>
<keyword evidence="1" id="KW-0175">Coiled coil</keyword>
<feature type="non-terminal residue" evidence="2">
    <location>
        <position position="1"/>
    </location>
</feature>
<dbReference type="AlphaFoldDB" id="A0A1E1WJN2"/>
<evidence type="ECO:0000256" key="1">
    <source>
        <dbReference type="SAM" id="Coils"/>
    </source>
</evidence>
<proteinExistence type="predicted"/>